<comment type="caution">
    <text evidence="1">The sequence shown here is derived from an EMBL/GenBank/DDBJ whole genome shotgun (WGS) entry which is preliminary data.</text>
</comment>
<evidence type="ECO:0000313" key="1">
    <source>
        <dbReference type="EMBL" id="GES48432.1"/>
    </source>
</evidence>
<proteinExistence type="predicted"/>
<reference evidence="1 2" key="1">
    <citation type="journal article" date="2020" name="Genome Biol. Evol.">
        <title>Rhizobium dioscoreae sp. nov., a plant growth-promoting bacterium isolated from yam (Dioscorea species).</title>
        <authorList>
            <person name="Ouyabe M."/>
            <person name="Tanaka N."/>
            <person name="Shiwa Y."/>
            <person name="Fujita N."/>
            <person name="Kikuno H."/>
            <person name="Babil P."/>
            <person name="Shiwachi H."/>
        </authorList>
    </citation>
    <scope>NUCLEOTIDE SEQUENCE [LARGE SCALE GENOMIC DNA]</scope>
    <source>
        <strain evidence="1 2">S-93</strain>
    </source>
</reference>
<name>A0ABQ0YYZ6_9HYPH</name>
<gene>
    <name evidence="1" type="ORF">RsS93_10460</name>
</gene>
<evidence type="ECO:0000313" key="2">
    <source>
        <dbReference type="Proteomes" id="UP000390335"/>
    </source>
</evidence>
<sequence length="137" mass="15683">MAESDEDLLLVLATCDADNDCPVELKQAIDDFSAIRDERIRFEFVAPQPEYETWFLAAATSFAGHKDCVDVIQPIQNLDAIIDAKGYFERHILKENRYYSETVDQAKFSSIIDLTNNPEANCRSLRRFIDVFSRIIA</sequence>
<organism evidence="1 2">
    <name type="scientific">Rhizobium dioscoreae</name>
    <dbReference type="NCBI Taxonomy" id="2653122"/>
    <lineage>
        <taxon>Bacteria</taxon>
        <taxon>Pseudomonadati</taxon>
        <taxon>Pseudomonadota</taxon>
        <taxon>Alphaproteobacteria</taxon>
        <taxon>Hyphomicrobiales</taxon>
        <taxon>Rhizobiaceae</taxon>
        <taxon>Rhizobium/Agrobacterium group</taxon>
        <taxon>Rhizobium</taxon>
    </lineage>
</organism>
<dbReference type="EMBL" id="BLAJ01000001">
    <property type="protein sequence ID" value="GES48432.1"/>
    <property type="molecule type" value="Genomic_DNA"/>
</dbReference>
<accession>A0ABQ0YYZ6</accession>
<protein>
    <submittedName>
        <fullName evidence="1">Uncharacterized protein</fullName>
    </submittedName>
</protein>
<keyword evidence="2" id="KW-1185">Reference proteome</keyword>
<dbReference type="Proteomes" id="UP000390335">
    <property type="component" value="Unassembled WGS sequence"/>
</dbReference>